<name>A0A3A5MRB7_9MICO</name>
<evidence type="ECO:0000313" key="1">
    <source>
        <dbReference type="EMBL" id="RJT91882.1"/>
    </source>
</evidence>
<dbReference type="OrthoDB" id="4919083at2"/>
<protein>
    <recommendedName>
        <fullName evidence="3">MaoC-like domain-containing protein</fullName>
    </recommendedName>
</protein>
<dbReference type="InterPro" id="IPR008799">
    <property type="entry name" value="Pseudomon_AvrD"/>
</dbReference>
<organism evidence="1 2">
    <name type="scientific">Cryobacterium melibiosiphilum</name>
    <dbReference type="NCBI Taxonomy" id="995039"/>
    <lineage>
        <taxon>Bacteria</taxon>
        <taxon>Bacillati</taxon>
        <taxon>Actinomycetota</taxon>
        <taxon>Actinomycetes</taxon>
        <taxon>Micrococcales</taxon>
        <taxon>Microbacteriaceae</taxon>
        <taxon>Cryobacterium</taxon>
    </lineage>
</organism>
<sequence>MTGGYETASFEDFLGVAEDRYFGDGYRRRRYTVASESGHAAAIVRVEPECRDDDSAEAPHLTSIDGILIPLLLIDQCRRPADASEVLTGLRIDAGASPWFALDRVPVTLEVARQDDGGRTVRARVGSLRTELCLVPRTQSRRSDSRPDASATSRTVYGSAYRDIEIRTRLWIVSPNGVQGSHEAEFASANVAASGTDGSLWPGLTAVTYVSMMGQLTQVALVAATGRGRRETGNLWLRRLVIDFSARVGPSVGPLSTATRLLGRRSISRGDAVVHVVDVESIASDGVKAVASLAYQEQPA</sequence>
<accession>A0A3A5MRB7</accession>
<proteinExistence type="predicted"/>
<evidence type="ECO:0000313" key="2">
    <source>
        <dbReference type="Proteomes" id="UP000272015"/>
    </source>
</evidence>
<comment type="caution">
    <text evidence="1">The sequence shown here is derived from an EMBL/GenBank/DDBJ whole genome shotgun (WGS) entry which is preliminary data.</text>
</comment>
<dbReference type="EMBL" id="QZVS01000039">
    <property type="protein sequence ID" value="RJT91882.1"/>
    <property type="molecule type" value="Genomic_DNA"/>
</dbReference>
<reference evidence="1 2" key="1">
    <citation type="submission" date="2018-09" db="EMBL/GenBank/DDBJ databases">
        <title>Novel species of Cryobacterium.</title>
        <authorList>
            <person name="Liu Q."/>
            <person name="Xin Y.-H."/>
        </authorList>
    </citation>
    <scope>NUCLEOTIDE SEQUENCE [LARGE SCALE GENOMIC DNA]</scope>
    <source>
        <strain evidence="1 2">Hh39</strain>
    </source>
</reference>
<dbReference type="RefSeq" id="WP_119970625.1">
    <property type="nucleotide sequence ID" value="NZ_JBHSQA010000036.1"/>
</dbReference>
<gene>
    <name evidence="1" type="ORF">D6T64_01150</name>
</gene>
<dbReference type="Pfam" id="PF05655">
    <property type="entry name" value="AvrD"/>
    <property type="match status" value="1"/>
</dbReference>
<evidence type="ECO:0008006" key="3">
    <source>
        <dbReference type="Google" id="ProtNLM"/>
    </source>
</evidence>
<keyword evidence="2" id="KW-1185">Reference proteome</keyword>
<dbReference type="AlphaFoldDB" id="A0A3A5MRB7"/>
<dbReference type="Proteomes" id="UP000272015">
    <property type="component" value="Unassembled WGS sequence"/>
</dbReference>